<name>A0AAV7SV72_PLEWA</name>
<organism evidence="2 3">
    <name type="scientific">Pleurodeles waltl</name>
    <name type="common">Iberian ribbed newt</name>
    <dbReference type="NCBI Taxonomy" id="8319"/>
    <lineage>
        <taxon>Eukaryota</taxon>
        <taxon>Metazoa</taxon>
        <taxon>Chordata</taxon>
        <taxon>Craniata</taxon>
        <taxon>Vertebrata</taxon>
        <taxon>Euteleostomi</taxon>
        <taxon>Amphibia</taxon>
        <taxon>Batrachia</taxon>
        <taxon>Caudata</taxon>
        <taxon>Salamandroidea</taxon>
        <taxon>Salamandridae</taxon>
        <taxon>Pleurodelinae</taxon>
        <taxon>Pleurodeles</taxon>
    </lineage>
</organism>
<feature type="compositionally biased region" description="Low complexity" evidence="1">
    <location>
        <begin position="1"/>
        <end position="11"/>
    </location>
</feature>
<protein>
    <submittedName>
        <fullName evidence="2">Uncharacterized protein</fullName>
    </submittedName>
</protein>
<reference evidence="2" key="1">
    <citation type="journal article" date="2022" name="bioRxiv">
        <title>Sequencing and chromosome-scale assembly of the giantPleurodeles waltlgenome.</title>
        <authorList>
            <person name="Brown T."/>
            <person name="Elewa A."/>
            <person name="Iarovenko S."/>
            <person name="Subramanian E."/>
            <person name="Araus A.J."/>
            <person name="Petzold A."/>
            <person name="Susuki M."/>
            <person name="Suzuki K.-i.T."/>
            <person name="Hayashi T."/>
            <person name="Toyoda A."/>
            <person name="Oliveira C."/>
            <person name="Osipova E."/>
            <person name="Leigh N.D."/>
            <person name="Simon A."/>
            <person name="Yun M.H."/>
        </authorList>
    </citation>
    <scope>NUCLEOTIDE SEQUENCE</scope>
    <source>
        <strain evidence="2">20211129_DDA</strain>
        <tissue evidence="2">Liver</tissue>
    </source>
</reference>
<comment type="caution">
    <text evidence="2">The sequence shown here is derived from an EMBL/GenBank/DDBJ whole genome shotgun (WGS) entry which is preliminary data.</text>
</comment>
<keyword evidence="3" id="KW-1185">Reference proteome</keyword>
<sequence length="98" mass="10811">MAWCLPPQVQTPAPPAASPLQTRPQPQPPAKRRAQPVPLQRTSAASPVGRLLRLQETSWTLHTLQEAPALALPTVCSLSRRKEECVSASMEYHATCYR</sequence>
<evidence type="ECO:0000313" key="2">
    <source>
        <dbReference type="EMBL" id="KAJ1167844.1"/>
    </source>
</evidence>
<accession>A0AAV7SV72</accession>
<feature type="region of interest" description="Disordered" evidence="1">
    <location>
        <begin position="1"/>
        <end position="45"/>
    </location>
</feature>
<gene>
    <name evidence="2" type="ORF">NDU88_008232</name>
</gene>
<proteinExistence type="predicted"/>
<evidence type="ECO:0000256" key="1">
    <source>
        <dbReference type="SAM" id="MobiDB-lite"/>
    </source>
</evidence>
<evidence type="ECO:0000313" key="3">
    <source>
        <dbReference type="Proteomes" id="UP001066276"/>
    </source>
</evidence>
<dbReference type="EMBL" id="JANPWB010000008">
    <property type="protein sequence ID" value="KAJ1167844.1"/>
    <property type="molecule type" value="Genomic_DNA"/>
</dbReference>
<dbReference type="Proteomes" id="UP001066276">
    <property type="component" value="Chromosome 4_2"/>
</dbReference>
<dbReference type="AlphaFoldDB" id="A0AAV7SV72"/>